<accession>A0A552WZE2</accession>
<keyword evidence="1" id="KW-0472">Membrane</keyword>
<protein>
    <submittedName>
        <fullName evidence="2">Uncharacterized protein</fullName>
    </submittedName>
</protein>
<evidence type="ECO:0000256" key="1">
    <source>
        <dbReference type="SAM" id="Phobius"/>
    </source>
</evidence>
<keyword evidence="3" id="KW-1185">Reference proteome</keyword>
<proteinExistence type="predicted"/>
<dbReference type="AlphaFoldDB" id="A0A552WZE2"/>
<name>A0A552WZE2_9GAMM</name>
<dbReference type="RefSeq" id="WP_143236510.1">
    <property type="nucleotide sequence ID" value="NZ_VJWL01000004.1"/>
</dbReference>
<evidence type="ECO:0000313" key="2">
    <source>
        <dbReference type="EMBL" id="TRW48188.1"/>
    </source>
</evidence>
<keyword evidence="1" id="KW-1133">Transmembrane helix</keyword>
<sequence>MRTLLIVLLVVLALAVFGPTLLTWLVSGLFAILVPLFVVLLLAGIGFFVGAVLLGSTLLGLTIVAGVVLFVGFSLFWPVLLVFAAIWLFTTTRTQAA</sequence>
<reference evidence="2 3" key="1">
    <citation type="submission" date="2019-07" db="EMBL/GenBank/DDBJ databases">
        <authorList>
            <person name="Yang M."/>
            <person name="Zhao D."/>
            <person name="Xiang H."/>
        </authorList>
    </citation>
    <scope>NUCLEOTIDE SEQUENCE [LARGE SCALE GENOMIC DNA]</scope>
    <source>
        <strain evidence="2 3">IM1326</strain>
    </source>
</reference>
<dbReference type="EMBL" id="VJWL01000004">
    <property type="protein sequence ID" value="TRW48188.1"/>
    <property type="molecule type" value="Genomic_DNA"/>
</dbReference>
<dbReference type="OrthoDB" id="9927457at2"/>
<gene>
    <name evidence="2" type="ORF">FM042_11070</name>
</gene>
<keyword evidence="1" id="KW-0812">Transmembrane</keyword>
<organism evidence="2 3">
    <name type="scientific">Aliidiomarina halalkaliphila</name>
    <dbReference type="NCBI Taxonomy" id="2593535"/>
    <lineage>
        <taxon>Bacteria</taxon>
        <taxon>Pseudomonadati</taxon>
        <taxon>Pseudomonadota</taxon>
        <taxon>Gammaproteobacteria</taxon>
        <taxon>Alteromonadales</taxon>
        <taxon>Idiomarinaceae</taxon>
        <taxon>Aliidiomarina</taxon>
    </lineage>
</organism>
<evidence type="ECO:0000313" key="3">
    <source>
        <dbReference type="Proteomes" id="UP000320359"/>
    </source>
</evidence>
<comment type="caution">
    <text evidence="2">The sequence shown here is derived from an EMBL/GenBank/DDBJ whole genome shotgun (WGS) entry which is preliminary data.</text>
</comment>
<dbReference type="Proteomes" id="UP000320359">
    <property type="component" value="Unassembled WGS sequence"/>
</dbReference>
<feature type="transmembrane region" description="Helical" evidence="1">
    <location>
        <begin position="61"/>
        <end position="89"/>
    </location>
</feature>
<feature type="transmembrane region" description="Helical" evidence="1">
    <location>
        <begin position="32"/>
        <end position="54"/>
    </location>
</feature>